<dbReference type="GO" id="GO:0000922">
    <property type="term" value="C:spindle pole"/>
    <property type="evidence" value="ECO:0007669"/>
    <property type="project" value="TreeGrafter"/>
</dbReference>
<comment type="caution">
    <text evidence="3">The sequence shown here is derived from an EMBL/GenBank/DDBJ whole genome shotgun (WGS) entry which is preliminary data.</text>
</comment>
<dbReference type="EMBL" id="SRLO01000823">
    <property type="protein sequence ID" value="TNN45808.1"/>
    <property type="molecule type" value="Genomic_DNA"/>
</dbReference>
<evidence type="ECO:0000256" key="1">
    <source>
        <dbReference type="SAM" id="Coils"/>
    </source>
</evidence>
<gene>
    <name evidence="3" type="primary">CEP128_1</name>
    <name evidence="3" type="ORF">EYF80_043986</name>
</gene>
<dbReference type="PANTHER" id="PTHR46657:SF1">
    <property type="entry name" value="CENTROSOMAL PROTEIN OF 128 KDA"/>
    <property type="match status" value="1"/>
</dbReference>
<evidence type="ECO:0000256" key="2">
    <source>
        <dbReference type="SAM" id="MobiDB-lite"/>
    </source>
</evidence>
<feature type="region of interest" description="Disordered" evidence="2">
    <location>
        <begin position="172"/>
        <end position="206"/>
    </location>
</feature>
<accession>A0A4Z2FWY6</accession>
<keyword evidence="1" id="KW-0175">Coiled coil</keyword>
<dbReference type="OrthoDB" id="10046318at2759"/>
<dbReference type="GO" id="GO:0005814">
    <property type="term" value="C:centriole"/>
    <property type="evidence" value="ECO:0007669"/>
    <property type="project" value="TreeGrafter"/>
</dbReference>
<dbReference type="InterPro" id="IPR026652">
    <property type="entry name" value="CEP128"/>
</dbReference>
<evidence type="ECO:0000313" key="4">
    <source>
        <dbReference type="Proteomes" id="UP000314294"/>
    </source>
</evidence>
<sequence>MSKRITVTTRDVEGPERRRATDIVLWMTCYRHRATDIVLQTSCYRRRATGVVLQTSCYRRCATGVVLQASCYRRCATGVVLQASCYRRRATGVVLQTSCYRRRATGVVLQASCYRRRATDVVLQTSCYRRRATGGVLQASCYRRRATDVDDTTLSSTYFRAGVLEAICPQQTDRRSLSEPGADASISAARDKQSSRAQLKALSQQSEASRRELAEVLGRSAQREEELHRKDVELSETRQRQLSLEQEVREERLALCQQERDDAAAHLEELKAAAASERELCAALRLKLDRMKAECDKLAAQLGAKDEAHALSHRKYQLLKQELEDTVRSAERGRASEAELLKLEQKLLRMEAEREAALTSMGEQLDAACRGLAKNGEDKLQSEHLEPGSAAPLLRKSLRLFAAHSALLLLLLLLLPVELWVESKGSSHPPTQQPSPFKRLRISGDSLRLDPVLKKRLDSAAVCQKPAAVSDVTLAPGHQGEGRQNAAVDF</sequence>
<dbReference type="AlphaFoldDB" id="A0A4Z2FWY6"/>
<protein>
    <submittedName>
        <fullName evidence="3">Centrosomal protein</fullName>
    </submittedName>
</protein>
<feature type="coiled-coil region" evidence="1">
    <location>
        <begin position="333"/>
        <end position="360"/>
    </location>
</feature>
<keyword evidence="4" id="KW-1185">Reference proteome</keyword>
<name>A0A4Z2FWY6_9TELE</name>
<organism evidence="3 4">
    <name type="scientific">Liparis tanakae</name>
    <name type="common">Tanaka's snailfish</name>
    <dbReference type="NCBI Taxonomy" id="230148"/>
    <lineage>
        <taxon>Eukaryota</taxon>
        <taxon>Metazoa</taxon>
        <taxon>Chordata</taxon>
        <taxon>Craniata</taxon>
        <taxon>Vertebrata</taxon>
        <taxon>Euteleostomi</taxon>
        <taxon>Actinopterygii</taxon>
        <taxon>Neopterygii</taxon>
        <taxon>Teleostei</taxon>
        <taxon>Neoteleostei</taxon>
        <taxon>Acanthomorphata</taxon>
        <taxon>Eupercaria</taxon>
        <taxon>Perciformes</taxon>
        <taxon>Cottioidei</taxon>
        <taxon>Cottales</taxon>
        <taxon>Liparidae</taxon>
        <taxon>Liparis</taxon>
    </lineage>
</organism>
<reference evidence="3 4" key="1">
    <citation type="submission" date="2019-03" db="EMBL/GenBank/DDBJ databases">
        <title>First draft genome of Liparis tanakae, snailfish: a comprehensive survey of snailfish specific genes.</title>
        <authorList>
            <person name="Kim W."/>
            <person name="Song I."/>
            <person name="Jeong J.-H."/>
            <person name="Kim D."/>
            <person name="Kim S."/>
            <person name="Ryu S."/>
            <person name="Song J.Y."/>
            <person name="Lee S.K."/>
        </authorList>
    </citation>
    <scope>NUCLEOTIDE SEQUENCE [LARGE SCALE GENOMIC DNA]</scope>
    <source>
        <tissue evidence="3">Muscle</tissue>
    </source>
</reference>
<feature type="coiled-coil region" evidence="1">
    <location>
        <begin position="253"/>
        <end position="301"/>
    </location>
</feature>
<dbReference type="Proteomes" id="UP000314294">
    <property type="component" value="Unassembled WGS sequence"/>
</dbReference>
<dbReference type="PANTHER" id="PTHR46657">
    <property type="entry name" value="CENTROSOMAL PROTEIN OF 128 KDA"/>
    <property type="match status" value="1"/>
</dbReference>
<feature type="compositionally biased region" description="Polar residues" evidence="2">
    <location>
        <begin position="195"/>
        <end position="206"/>
    </location>
</feature>
<evidence type="ECO:0000313" key="3">
    <source>
        <dbReference type="EMBL" id="TNN45808.1"/>
    </source>
</evidence>
<proteinExistence type="predicted"/>